<evidence type="ECO:0000313" key="9">
    <source>
        <dbReference type="EMBL" id="KAG8200386.1"/>
    </source>
</evidence>
<evidence type="ECO:0000256" key="7">
    <source>
        <dbReference type="SAM" id="SignalP"/>
    </source>
</evidence>
<reference evidence="9 10" key="1">
    <citation type="journal article" date="2022" name="Nat. Ecol. Evol.">
        <title>A masculinizing supergene underlies an exaggerated male reproductive morph in a spider.</title>
        <authorList>
            <person name="Hendrickx F."/>
            <person name="De Corte Z."/>
            <person name="Sonet G."/>
            <person name="Van Belleghem S.M."/>
            <person name="Kostlbacher S."/>
            <person name="Vangestel C."/>
        </authorList>
    </citation>
    <scope>NUCLEOTIDE SEQUENCE [LARGE SCALE GENOMIC DNA]</scope>
    <source>
        <strain evidence="9">W744_W776</strain>
    </source>
</reference>
<dbReference type="SUPFAM" id="SSF52833">
    <property type="entry name" value="Thioredoxin-like"/>
    <property type="match status" value="1"/>
</dbReference>
<dbReference type="InterPro" id="IPR036249">
    <property type="entry name" value="Thioredoxin-like_sf"/>
</dbReference>
<dbReference type="InterPro" id="IPR039992">
    <property type="entry name" value="Sep15_SelM"/>
</dbReference>
<sequence length="155" mass="17401">MLNKALGFANELLLSFVVLITTAACSLSNEACFDLGLRRSDLQCTWCDKLVQFELDTILKDSCLSCCGGKSEKETAVKKYPTARLECSVTVLLFLAFVRSDRPKEFSGFSVKYVRGADPLIKLIDAEGNTQEELSIQKWDTDTVMEFLKEHLEED</sequence>
<comment type="similarity">
    <text evidence="2">Belongs to the selenoprotein M/F family.</text>
</comment>
<comment type="caution">
    <text evidence="9">The sequence shown here is derived from an EMBL/GenBank/DDBJ whole genome shotgun (WGS) entry which is preliminary data.</text>
</comment>
<organism evidence="9 10">
    <name type="scientific">Oedothorax gibbosus</name>
    <dbReference type="NCBI Taxonomy" id="931172"/>
    <lineage>
        <taxon>Eukaryota</taxon>
        <taxon>Metazoa</taxon>
        <taxon>Ecdysozoa</taxon>
        <taxon>Arthropoda</taxon>
        <taxon>Chelicerata</taxon>
        <taxon>Arachnida</taxon>
        <taxon>Araneae</taxon>
        <taxon>Araneomorphae</taxon>
        <taxon>Entelegynae</taxon>
        <taxon>Araneoidea</taxon>
        <taxon>Linyphiidae</taxon>
        <taxon>Erigoninae</taxon>
        <taxon>Oedothorax</taxon>
    </lineage>
</organism>
<keyword evidence="5" id="KW-0712">Selenocysteine</keyword>
<dbReference type="InterPro" id="IPR014912">
    <property type="entry name" value="Sep15_SelM_dom"/>
</dbReference>
<keyword evidence="4" id="KW-0256">Endoplasmic reticulum</keyword>
<dbReference type="GO" id="GO:0016491">
    <property type="term" value="F:oxidoreductase activity"/>
    <property type="evidence" value="ECO:0007669"/>
    <property type="project" value="TreeGrafter"/>
</dbReference>
<proteinExistence type="inferred from homology"/>
<protein>
    <recommendedName>
        <fullName evidence="6">Selenoprotein F</fullName>
    </recommendedName>
</protein>
<keyword evidence="3 7" id="KW-0732">Signal</keyword>
<dbReference type="InterPro" id="IPR038219">
    <property type="entry name" value="Sep15/SelM_sf"/>
</dbReference>
<dbReference type="Proteomes" id="UP000827092">
    <property type="component" value="Unassembled WGS sequence"/>
</dbReference>
<evidence type="ECO:0000313" key="10">
    <source>
        <dbReference type="Proteomes" id="UP000827092"/>
    </source>
</evidence>
<feature type="signal peptide" evidence="7">
    <location>
        <begin position="1"/>
        <end position="28"/>
    </location>
</feature>
<dbReference type="PANTHER" id="PTHR13077:SF6">
    <property type="entry name" value="SELENOPROTEIN F"/>
    <property type="match status" value="1"/>
</dbReference>
<evidence type="ECO:0000256" key="3">
    <source>
        <dbReference type="ARBA" id="ARBA00022729"/>
    </source>
</evidence>
<dbReference type="PANTHER" id="PTHR13077">
    <property type="entry name" value="SELENOPROTEIN F"/>
    <property type="match status" value="1"/>
</dbReference>
<comment type="subcellular location">
    <subcellularLocation>
        <location evidence="1">Endoplasmic reticulum lumen</location>
    </subcellularLocation>
</comment>
<feature type="domain" description="Selenoprotein F/M" evidence="8">
    <location>
        <begin position="96"/>
        <end position="152"/>
    </location>
</feature>
<dbReference type="AlphaFoldDB" id="A0AAV6VX98"/>
<dbReference type="Pfam" id="PF08806">
    <property type="entry name" value="Sep15_SelM"/>
    <property type="match status" value="1"/>
</dbReference>
<feature type="chain" id="PRO_5044011984" description="Selenoprotein F" evidence="7">
    <location>
        <begin position="29"/>
        <end position="155"/>
    </location>
</feature>
<evidence type="ECO:0000256" key="5">
    <source>
        <dbReference type="ARBA" id="ARBA00022933"/>
    </source>
</evidence>
<accession>A0AAV6VX98</accession>
<evidence type="ECO:0000256" key="6">
    <source>
        <dbReference type="ARBA" id="ARBA00040775"/>
    </source>
</evidence>
<dbReference type="EMBL" id="JAFNEN010000016">
    <property type="protein sequence ID" value="KAG8200386.1"/>
    <property type="molecule type" value="Genomic_DNA"/>
</dbReference>
<evidence type="ECO:0000256" key="2">
    <source>
        <dbReference type="ARBA" id="ARBA00005742"/>
    </source>
</evidence>
<gene>
    <name evidence="9" type="ORF">JTE90_028564</name>
</gene>
<evidence type="ECO:0000256" key="4">
    <source>
        <dbReference type="ARBA" id="ARBA00022824"/>
    </source>
</evidence>
<evidence type="ECO:0000256" key="1">
    <source>
        <dbReference type="ARBA" id="ARBA00004319"/>
    </source>
</evidence>
<keyword evidence="10" id="KW-1185">Reference proteome</keyword>
<dbReference type="PROSITE" id="PS51257">
    <property type="entry name" value="PROKAR_LIPOPROTEIN"/>
    <property type="match status" value="1"/>
</dbReference>
<dbReference type="Gene3D" id="3.40.30.50">
    <property type="entry name" value="Sep15/SelM thioredoxin-like domain, active-site redox motif"/>
    <property type="match status" value="1"/>
</dbReference>
<name>A0AAV6VX98_9ARAC</name>
<evidence type="ECO:0000259" key="8">
    <source>
        <dbReference type="Pfam" id="PF08806"/>
    </source>
</evidence>
<dbReference type="GO" id="GO:0005788">
    <property type="term" value="C:endoplasmic reticulum lumen"/>
    <property type="evidence" value="ECO:0007669"/>
    <property type="project" value="UniProtKB-SubCell"/>
</dbReference>